<protein>
    <submittedName>
        <fullName evidence="1">Uncharacterized protein</fullName>
    </submittedName>
</protein>
<dbReference type="GO" id="GO:0005509">
    <property type="term" value="F:calcium ion binding"/>
    <property type="evidence" value="ECO:0007669"/>
    <property type="project" value="InterPro"/>
</dbReference>
<reference evidence="1" key="1">
    <citation type="submission" date="2021-02" db="EMBL/GenBank/DDBJ databases">
        <authorList>
            <person name="Nowell W R."/>
        </authorList>
    </citation>
    <scope>NUCLEOTIDE SEQUENCE</scope>
</reference>
<accession>A0A814V7A7</accession>
<name>A0A814V7A7_9BILA</name>
<dbReference type="GO" id="GO:0005544">
    <property type="term" value="F:calcium-dependent phospholipid binding"/>
    <property type="evidence" value="ECO:0007669"/>
    <property type="project" value="InterPro"/>
</dbReference>
<dbReference type="InterPro" id="IPR037104">
    <property type="entry name" value="Annexin_sf"/>
</dbReference>
<evidence type="ECO:0000313" key="3">
    <source>
        <dbReference type="Proteomes" id="UP000663829"/>
    </source>
</evidence>
<dbReference type="EMBL" id="CAJOBC010007967">
    <property type="protein sequence ID" value="CAF3948621.1"/>
    <property type="molecule type" value="Genomic_DNA"/>
</dbReference>
<dbReference type="AlphaFoldDB" id="A0A814V7A7"/>
<evidence type="ECO:0000313" key="1">
    <source>
        <dbReference type="EMBL" id="CAF1184317.1"/>
    </source>
</evidence>
<dbReference type="OrthoDB" id="10080931at2759"/>
<comment type="caution">
    <text evidence="1">The sequence shown here is derived from an EMBL/GenBank/DDBJ whole genome shotgun (WGS) entry which is preliminary data.</text>
</comment>
<dbReference type="Proteomes" id="UP000663829">
    <property type="component" value="Unassembled WGS sequence"/>
</dbReference>
<dbReference type="Proteomes" id="UP000681722">
    <property type="component" value="Unassembled WGS sequence"/>
</dbReference>
<feature type="non-terminal residue" evidence="1">
    <location>
        <position position="1"/>
    </location>
</feature>
<dbReference type="EMBL" id="CAJNOQ010007966">
    <property type="protein sequence ID" value="CAF1184317.1"/>
    <property type="molecule type" value="Genomic_DNA"/>
</dbReference>
<sequence length="251" mass="28980">CSEVDVLLGRENVVDLVVDWYNIAGVFVEPLTLPCRDVACFVAEPGVSRYEVMRFGELDESLPVWVARKTVCNGFFYQLRYLKTGISSNSIDINSYRAMIDLLLFSIQCLQYISKDEKWTESCFVDVLQMISSKELVAIDNLFIQATQTEILKIILDEYGLKTISLAESSNRMFKDALNGLIKKHRIDDIVFIYQHSKIVKFLFNTPTNIQKIIRLMLASRTVRQLFDMLMDEKSLEVWLTSKIKDLIIFC</sequence>
<organism evidence="1 3">
    <name type="scientific">Didymodactylos carnosus</name>
    <dbReference type="NCBI Taxonomy" id="1234261"/>
    <lineage>
        <taxon>Eukaryota</taxon>
        <taxon>Metazoa</taxon>
        <taxon>Spiralia</taxon>
        <taxon>Gnathifera</taxon>
        <taxon>Rotifera</taxon>
        <taxon>Eurotatoria</taxon>
        <taxon>Bdelloidea</taxon>
        <taxon>Philodinida</taxon>
        <taxon>Philodinidae</taxon>
        <taxon>Didymodactylos</taxon>
    </lineage>
</organism>
<gene>
    <name evidence="1" type="ORF">GPM918_LOCUS22867</name>
    <name evidence="2" type="ORF">SRO942_LOCUS22866</name>
</gene>
<keyword evidence="3" id="KW-1185">Reference proteome</keyword>
<proteinExistence type="predicted"/>
<dbReference type="SUPFAM" id="SSF47874">
    <property type="entry name" value="Annexin"/>
    <property type="match status" value="1"/>
</dbReference>
<evidence type="ECO:0000313" key="2">
    <source>
        <dbReference type="EMBL" id="CAF3948621.1"/>
    </source>
</evidence>